<name>A0ACB7TB24_HYAAI</name>
<evidence type="ECO:0000313" key="2">
    <source>
        <dbReference type="Proteomes" id="UP000821845"/>
    </source>
</evidence>
<reference evidence="1" key="1">
    <citation type="submission" date="2020-05" db="EMBL/GenBank/DDBJ databases">
        <title>Large-scale comparative analyses of tick genomes elucidate their genetic diversity and vector capacities.</title>
        <authorList>
            <person name="Jia N."/>
            <person name="Wang J."/>
            <person name="Shi W."/>
            <person name="Du L."/>
            <person name="Sun Y."/>
            <person name="Zhan W."/>
            <person name="Jiang J."/>
            <person name="Wang Q."/>
            <person name="Zhang B."/>
            <person name="Ji P."/>
            <person name="Sakyi L.B."/>
            <person name="Cui X."/>
            <person name="Yuan T."/>
            <person name="Jiang B."/>
            <person name="Yang W."/>
            <person name="Lam T.T.-Y."/>
            <person name="Chang Q."/>
            <person name="Ding S."/>
            <person name="Wang X."/>
            <person name="Zhu J."/>
            <person name="Ruan X."/>
            <person name="Zhao L."/>
            <person name="Wei J."/>
            <person name="Que T."/>
            <person name="Du C."/>
            <person name="Cheng J."/>
            <person name="Dai P."/>
            <person name="Han X."/>
            <person name="Huang E."/>
            <person name="Gao Y."/>
            <person name="Liu J."/>
            <person name="Shao H."/>
            <person name="Ye R."/>
            <person name="Li L."/>
            <person name="Wei W."/>
            <person name="Wang X."/>
            <person name="Wang C."/>
            <person name="Yang T."/>
            <person name="Huo Q."/>
            <person name="Li W."/>
            <person name="Guo W."/>
            <person name="Chen H."/>
            <person name="Zhou L."/>
            <person name="Ni X."/>
            <person name="Tian J."/>
            <person name="Zhou Y."/>
            <person name="Sheng Y."/>
            <person name="Liu T."/>
            <person name="Pan Y."/>
            <person name="Xia L."/>
            <person name="Li J."/>
            <person name="Zhao F."/>
            <person name="Cao W."/>
        </authorList>
    </citation>
    <scope>NUCLEOTIDE SEQUENCE</scope>
    <source>
        <strain evidence="1">Hyas-2018</strain>
    </source>
</reference>
<proteinExistence type="predicted"/>
<organism evidence="1 2">
    <name type="scientific">Hyalomma asiaticum</name>
    <name type="common">Tick</name>
    <dbReference type="NCBI Taxonomy" id="266040"/>
    <lineage>
        <taxon>Eukaryota</taxon>
        <taxon>Metazoa</taxon>
        <taxon>Ecdysozoa</taxon>
        <taxon>Arthropoda</taxon>
        <taxon>Chelicerata</taxon>
        <taxon>Arachnida</taxon>
        <taxon>Acari</taxon>
        <taxon>Parasitiformes</taxon>
        <taxon>Ixodida</taxon>
        <taxon>Ixodoidea</taxon>
        <taxon>Ixodidae</taxon>
        <taxon>Hyalomminae</taxon>
        <taxon>Hyalomma</taxon>
    </lineage>
</organism>
<evidence type="ECO:0000313" key="1">
    <source>
        <dbReference type="EMBL" id="KAH6944717.1"/>
    </source>
</evidence>
<keyword evidence="2" id="KW-1185">Reference proteome</keyword>
<comment type="caution">
    <text evidence="1">The sequence shown here is derived from an EMBL/GenBank/DDBJ whole genome shotgun (WGS) entry which is preliminary data.</text>
</comment>
<dbReference type="EMBL" id="CM023481">
    <property type="protein sequence ID" value="KAH6944717.1"/>
    <property type="molecule type" value="Genomic_DNA"/>
</dbReference>
<gene>
    <name evidence="1" type="ORF">HPB50_004599</name>
</gene>
<dbReference type="Proteomes" id="UP000821845">
    <property type="component" value="Chromosome 1"/>
</dbReference>
<sequence length="79" mass="8033">MIYVDTSIAFLLTLSSPANVVPCGRTLELCSVVACRVSPALGGRGQSPAAAAFCETCPGDQLVIDARSPRGAAVGPSLR</sequence>
<protein>
    <submittedName>
        <fullName evidence="1">Uncharacterized protein</fullName>
    </submittedName>
</protein>
<accession>A0ACB7TB24</accession>